<evidence type="ECO:0000313" key="12">
    <source>
        <dbReference type="EMBL" id="CAD7246312.1"/>
    </source>
</evidence>
<dbReference type="SUPFAM" id="SSF52540">
    <property type="entry name" value="P-loop containing nucleoside triphosphate hydrolases"/>
    <property type="match status" value="3"/>
</dbReference>
<dbReference type="PRINTS" id="PR00906">
    <property type="entry name" value="SECA"/>
</dbReference>
<dbReference type="SUPFAM" id="SSF81767">
    <property type="entry name" value="Pre-protein crosslinking domain of SecA"/>
    <property type="match status" value="2"/>
</dbReference>
<evidence type="ECO:0000256" key="4">
    <source>
        <dbReference type="ARBA" id="ARBA00022840"/>
    </source>
</evidence>
<dbReference type="Gene3D" id="3.40.50.300">
    <property type="entry name" value="P-loop containing nucleotide triphosphate hydrolases"/>
    <property type="match status" value="5"/>
</dbReference>
<dbReference type="Proteomes" id="UP000677054">
    <property type="component" value="Unassembled WGS sequence"/>
</dbReference>
<keyword evidence="7" id="KW-0811">Translocation</keyword>
<dbReference type="InterPro" id="IPR027417">
    <property type="entry name" value="P-loop_NTPase"/>
</dbReference>
<evidence type="ECO:0000256" key="5">
    <source>
        <dbReference type="ARBA" id="ARBA00022927"/>
    </source>
</evidence>
<keyword evidence="3" id="KW-0547">Nucleotide-binding</keyword>
<dbReference type="InterPro" id="IPR014018">
    <property type="entry name" value="SecA_motor_DEAD"/>
</dbReference>
<dbReference type="GO" id="GO:0005524">
    <property type="term" value="F:ATP binding"/>
    <property type="evidence" value="ECO:0007669"/>
    <property type="project" value="UniProtKB-KW"/>
</dbReference>
<evidence type="ECO:0000259" key="9">
    <source>
        <dbReference type="PROSITE" id="PS51192"/>
    </source>
</evidence>
<dbReference type="PANTHER" id="PTHR30612:SF0">
    <property type="entry name" value="CHLOROPLAST PROTEIN-TRANSPORTING ATPASE"/>
    <property type="match status" value="1"/>
</dbReference>
<proteinExistence type="predicted"/>
<dbReference type="PROSITE" id="PS51196">
    <property type="entry name" value="SECA_MOTOR_DEAD"/>
    <property type="match status" value="2"/>
</dbReference>
<dbReference type="OrthoDB" id="10067052at2759"/>
<keyword evidence="13" id="KW-1185">Reference proteome</keyword>
<protein>
    <recommendedName>
        <fullName evidence="14">Protein translocase subunit SecA</fullName>
    </recommendedName>
</protein>
<gene>
    <name evidence="12" type="ORF">DSTB1V02_LOCUS6163</name>
</gene>
<evidence type="ECO:0008006" key="14">
    <source>
        <dbReference type="Google" id="ProtNLM"/>
    </source>
</evidence>
<dbReference type="Pfam" id="PF21090">
    <property type="entry name" value="P-loop_SecA"/>
    <property type="match status" value="2"/>
</dbReference>
<dbReference type="SMART" id="SM00957">
    <property type="entry name" value="SecA_DEAD"/>
    <property type="match status" value="1"/>
</dbReference>
<evidence type="ECO:0000313" key="13">
    <source>
        <dbReference type="Proteomes" id="UP000677054"/>
    </source>
</evidence>
<evidence type="ECO:0000256" key="6">
    <source>
        <dbReference type="ARBA" id="ARBA00022967"/>
    </source>
</evidence>
<feature type="domain" description="Helicase C-terminal" evidence="10">
    <location>
        <begin position="708"/>
        <end position="878"/>
    </location>
</feature>
<evidence type="ECO:0000259" key="10">
    <source>
        <dbReference type="PROSITE" id="PS51194"/>
    </source>
</evidence>
<dbReference type="InterPro" id="IPR011115">
    <property type="entry name" value="SecA_DEAD"/>
</dbReference>
<dbReference type="Pfam" id="PF01043">
    <property type="entry name" value="SecA_PP_bind"/>
    <property type="match status" value="2"/>
</dbReference>
<evidence type="ECO:0000256" key="1">
    <source>
        <dbReference type="ARBA" id="ARBA00022448"/>
    </source>
</evidence>
<evidence type="ECO:0000256" key="3">
    <source>
        <dbReference type="ARBA" id="ARBA00022741"/>
    </source>
</evidence>
<accession>A0A7R8XFH2</accession>
<dbReference type="InterPro" id="IPR014001">
    <property type="entry name" value="Helicase_ATP-bd"/>
</dbReference>
<sequence>MPELSFDDVSRMLNIYGPDPYVAFKQDWCARKIQACSSSRGGINTKYSHELAEKLCFSFNVSFIGKLFGCLKSIDNLSAFEDLIDFCSREKINLNDILENEYVELNDLIRLVEAKHLIRCAKSQPESEAEEKQFLQIFQTLYDAGWNFVQMRDLVAAFNPIGAFNRFRNLLHFLNTIQIYGLFSISNFEKSKQILIDTTSFQMMMQKLNKIAIENHFQLEGKVKDLNELVAELKKSNKHDQALVYFIEKGALNIRKHIFEKQSAKLQWKEKQIYLWAKDIKSSRKEFSDYEGIAVILRANFLITGHTLTDTQILCSLIALRTGGSLKGKLLEVATGEGKSTIICILAIINALRGNLVDVITSSPVLAERDAKQKAKLYRMFCLTCSDNNDKTVYLRGRKSCYSADIVYGEMSQFQFDILRDSYSKLGTLGGRKFTTAIVDEVDSMLIDDSSKIARLSSTISGMDHFQAIYVFIWQRLISIKEKFIMFNSKLYFVDGKVGFEDGKITLEVVDSNNDIWKIPDLEEYLVRAGDKSQVGEYVGDDVDEYLRNSLEHYLDCQIKENKIYVPSNFADFLQKQKPKWITNAVEALNYQENVHYVVQDGEIKPVDYYSTGIVQSSTSWSDGLHQFLQLKHNLKMTSETITTNFLSNMGLMNKYEQVYGLTGTLGSETARGVLKKVYGVDLINIPQRRQKQYLELESIVAEGEANWLKEIMSNIIHEIQKDRGILVICETIENTNRISGMLKNKLPPSSVKLYAMNDMNQEKNVEKILPGEVIIATNLAGRGTDIQTDEIEATGGLHVILTFMPSNQRVEDQAFGRTARQGKRGTGLMILNGHHLVGYASTTTTKSMKMDRDGIESEQLKNFQDFELKPIQVKDKMFDVFCAFLNDEIRLRIRQEQDTYGNRVMNSFTEVPPTMYECSVLAAVEEQWAGFLSKLDEKVIQCEDAETKCQELINQLRQDFVVNSVIKNPYHYICIANDILASQSPKAEQVKRALSYFEKAVELEQKSGSSNGDESLFCPGAAHAGIAWCWILLKEEGYKEEALSSFKSALTCLSNEMSVLNATQLLLEQKQAGKLYFVDGKVGFEDGKITLEVVDSNNDIGKIPDLEEYLVRAGDKSQVGEYVGDDVDEYLRNSLEHYLDCQIKENKIYVPSNFADFLQKQKPKWITNAVEALNYQENVHYVVQDGEIKPVDYYSTGIVQSSTSWSDGLHQFLQLKHNLKMTSETITTNFLSNMGLMNKYEQVYGLTGTLGSETARGVLKKVYGVDLINIPQRRQKQYLELESIVAEGEANWLKEIMSNIIHEIQKDRGILVICETIENTNRISGMLKNKLPPSSVKLYAMNDMNQEKNVEKILPGEVIIATNLAGRGTDIQTDEIEATGGLHVILTFMPSNQRVEDQAFGRTARQGKRGTGLMILNGHHLVGYASTTTTKSMKMDRDGIESEQLKNFQDFELKPIQVKDKMFDVFCAFLNDEIRLRIRQEQDTYGNRVMNSFTEVPPTMYECSVLAAVEEQWAGFLSKLDEKVIKCEDAETKCQELINQLRQDFVDNSVIKNPYHYICIANDMLANQSPKAEQVKRALSYFEKAVELEQKSGSNKGDECGSNASMAIRVIGTLNGLHQVQTLTDNVVKALVTKLRRMYSSFMTISLVFHRHLKIKKVNTALIADKLKQLHIFDDVDNFNVSQSDLVNVSKELKRKIDEFSEEEFGNDDRDSMTADVGKSIAFIESFYAKFVEIDLESFSMMMKSVSDQIAEQLIRVMDSQLLQPWSTLAVSNLSAAGSKRLQHYCFVDEEQNSDSHKADQKKYEELKEKKDLTTAERSFMANYGRFRTFEEQIKYNSMDYCEAYSQCEMAYHAGQDGGHHGQGTPDANVKQIADGVRAGGPTNLATMIAMAKGIGVNLKVVDDERYVRTQEDIDNGVQVMYVKHGPNDEVGHAYYMNSNGQFSEAPSVGYDSAFAAFSKILESNGISKSVSDLRVEAADRIESNSTSFLKVLSAENWIRKTKPDSANKLLFTAGLYRDADGVLRVEPGDAVALADAISKKNEHPRGGKFAKIFKFAIPRNIPDSPTEKSVLHIIPYNQRDAAVRVHDTRQATDTAAEAETRLEPLRAQLENFVNEEHMKTIIEGKIDDQGRLMHERQLMNQGDVGTFLHTAISYNPNNLARDFVWKFRGDKRLGESSVEKEGACGPKLEGMGARLKKNAGQEAHAESGDTKYFESKEQIDSLYSKDWQDAEPCYPDATVTTIEQVSFREALKLMTVDIWCTMDYFLANRDEMEKDLGRKLPNLDLDDKDLLKQLEDELFHKQSVKIFGREEGDDEKSAVTFTDFRHLFFDGNERFGTARHGKHYVVFFHVTG</sequence>
<keyword evidence="6" id="KW-1278">Translocase</keyword>
<dbReference type="EMBL" id="LR900613">
    <property type="protein sequence ID" value="CAD7246312.1"/>
    <property type="molecule type" value="Genomic_DNA"/>
</dbReference>
<dbReference type="GO" id="GO:0006886">
    <property type="term" value="P:intracellular protein transport"/>
    <property type="evidence" value="ECO:0007669"/>
    <property type="project" value="InterPro"/>
</dbReference>
<organism evidence="12">
    <name type="scientific">Darwinula stevensoni</name>
    <dbReference type="NCBI Taxonomy" id="69355"/>
    <lineage>
        <taxon>Eukaryota</taxon>
        <taxon>Metazoa</taxon>
        <taxon>Ecdysozoa</taxon>
        <taxon>Arthropoda</taxon>
        <taxon>Crustacea</taxon>
        <taxon>Oligostraca</taxon>
        <taxon>Ostracoda</taxon>
        <taxon>Podocopa</taxon>
        <taxon>Podocopida</taxon>
        <taxon>Darwinulocopina</taxon>
        <taxon>Darwinuloidea</taxon>
        <taxon>Darwinulidae</taxon>
        <taxon>Darwinula</taxon>
    </lineage>
</organism>
<keyword evidence="4" id="KW-0067">ATP-binding</keyword>
<dbReference type="GO" id="GO:0006605">
    <property type="term" value="P:protein targeting"/>
    <property type="evidence" value="ECO:0007669"/>
    <property type="project" value="InterPro"/>
</dbReference>
<keyword evidence="2" id="KW-0963">Cytoplasm</keyword>
<keyword evidence="8" id="KW-0472">Membrane</keyword>
<feature type="domain" description="SecA family profile" evidence="11">
    <location>
        <begin position="1176"/>
        <end position="1448"/>
    </location>
</feature>
<dbReference type="Gene3D" id="3.90.1440.10">
    <property type="entry name" value="SecA, preprotein cross-linking domain"/>
    <property type="match status" value="2"/>
</dbReference>
<keyword evidence="1" id="KW-0813">Transport</keyword>
<dbReference type="SMART" id="SM00490">
    <property type="entry name" value="HELICc"/>
    <property type="match status" value="2"/>
</dbReference>
<dbReference type="GO" id="GO:0016020">
    <property type="term" value="C:membrane"/>
    <property type="evidence" value="ECO:0007669"/>
    <property type="project" value="InterPro"/>
</dbReference>
<dbReference type="InterPro" id="IPR036670">
    <property type="entry name" value="SecA_X-link_sf"/>
</dbReference>
<evidence type="ECO:0000259" key="11">
    <source>
        <dbReference type="PROSITE" id="PS51196"/>
    </source>
</evidence>
<evidence type="ECO:0000256" key="2">
    <source>
        <dbReference type="ARBA" id="ARBA00022490"/>
    </source>
</evidence>
<dbReference type="PANTHER" id="PTHR30612">
    <property type="entry name" value="SECA INNER MEMBRANE COMPONENT OF SEC PROTEIN SECRETION SYSTEM"/>
    <property type="match status" value="1"/>
</dbReference>
<evidence type="ECO:0000256" key="8">
    <source>
        <dbReference type="ARBA" id="ARBA00023136"/>
    </source>
</evidence>
<dbReference type="PROSITE" id="PS51194">
    <property type="entry name" value="HELICASE_CTER"/>
    <property type="match status" value="2"/>
</dbReference>
<feature type="domain" description="Helicase ATP-binding" evidence="9">
    <location>
        <begin position="320"/>
        <end position="461"/>
    </location>
</feature>
<feature type="domain" description="Helicase C-terminal" evidence="10">
    <location>
        <begin position="1293"/>
        <end position="1463"/>
    </location>
</feature>
<reference evidence="12" key="1">
    <citation type="submission" date="2020-11" db="EMBL/GenBank/DDBJ databases">
        <authorList>
            <person name="Tran Van P."/>
        </authorList>
    </citation>
    <scope>NUCLEOTIDE SEQUENCE</scope>
</reference>
<name>A0A7R8XFH2_9CRUS</name>
<dbReference type="GO" id="GO:0017038">
    <property type="term" value="P:protein import"/>
    <property type="evidence" value="ECO:0007669"/>
    <property type="project" value="InterPro"/>
</dbReference>
<evidence type="ECO:0000256" key="7">
    <source>
        <dbReference type="ARBA" id="ARBA00023010"/>
    </source>
</evidence>
<dbReference type="Pfam" id="PF07517">
    <property type="entry name" value="SecA_DEAD"/>
    <property type="match status" value="1"/>
</dbReference>
<dbReference type="InterPro" id="IPR044722">
    <property type="entry name" value="SecA_SF2_C"/>
</dbReference>
<dbReference type="PROSITE" id="PS51192">
    <property type="entry name" value="HELICASE_ATP_BIND_1"/>
    <property type="match status" value="1"/>
</dbReference>
<dbReference type="InterPro" id="IPR011130">
    <property type="entry name" value="SecA_preprotein_X-link_dom"/>
</dbReference>
<feature type="domain" description="SecA family profile" evidence="11">
    <location>
        <begin position="211"/>
        <end position="863"/>
    </location>
</feature>
<dbReference type="EMBL" id="CAJPEV010001096">
    <property type="protein sequence ID" value="CAG0890702.1"/>
    <property type="molecule type" value="Genomic_DNA"/>
</dbReference>
<dbReference type="InterPro" id="IPR000185">
    <property type="entry name" value="SecA"/>
</dbReference>
<dbReference type="InterPro" id="IPR001650">
    <property type="entry name" value="Helicase_C-like"/>
</dbReference>
<keyword evidence="5" id="KW-0653">Protein transport</keyword>